<dbReference type="EMBL" id="CPYD01000016">
    <property type="protein sequence ID" value="CNF17456.1"/>
    <property type="molecule type" value="Genomic_DNA"/>
</dbReference>
<accession>A0AAW7JZ73</accession>
<dbReference type="InterPro" id="IPR036634">
    <property type="entry name" value="PRD_sf"/>
</dbReference>
<protein>
    <submittedName>
        <fullName evidence="3">PRD domain-containing protein</fullName>
    </submittedName>
    <submittedName>
        <fullName evidence="2">Protein containing PTS-regulatory domain</fullName>
    </submittedName>
</protein>
<evidence type="ECO:0000313" key="2">
    <source>
        <dbReference type="EMBL" id="CNF17456.1"/>
    </source>
</evidence>
<dbReference type="SUPFAM" id="SSF63520">
    <property type="entry name" value="PTS-regulatory domain, PRD"/>
    <property type="match status" value="1"/>
</dbReference>
<dbReference type="Proteomes" id="UP000040578">
    <property type="component" value="Unassembled WGS sequence"/>
</dbReference>
<reference evidence="2 4" key="1">
    <citation type="submission" date="2015-03" db="EMBL/GenBank/DDBJ databases">
        <authorList>
            <consortium name="Pathogen Informatics"/>
            <person name="Murphy D."/>
        </authorList>
    </citation>
    <scope>NUCLEOTIDE SEQUENCE [LARGE SCALE GENOMIC DNA]</scope>
    <source>
        <strain evidence="4">type strain: CIP110231</strain>
        <strain evidence="2">Type strain: CIP110231</strain>
    </source>
</reference>
<evidence type="ECO:0000313" key="4">
    <source>
        <dbReference type="Proteomes" id="UP000040578"/>
    </source>
</evidence>
<evidence type="ECO:0000259" key="1">
    <source>
        <dbReference type="PROSITE" id="PS51372"/>
    </source>
</evidence>
<dbReference type="GO" id="GO:0006355">
    <property type="term" value="P:regulation of DNA-templated transcription"/>
    <property type="evidence" value="ECO:0007669"/>
    <property type="project" value="InterPro"/>
</dbReference>
<dbReference type="RefSeq" id="WP_049601772.1">
    <property type="nucleotide sequence ID" value="NZ_CPYD01000016.1"/>
</dbReference>
<keyword evidence="4" id="KW-1185">Reference proteome</keyword>
<organism evidence="3 5">
    <name type="scientific">Yersinia nurmii</name>
    <dbReference type="NCBI Taxonomy" id="685706"/>
    <lineage>
        <taxon>Bacteria</taxon>
        <taxon>Pseudomonadati</taxon>
        <taxon>Pseudomonadota</taxon>
        <taxon>Gammaproteobacteria</taxon>
        <taxon>Enterobacterales</taxon>
        <taxon>Yersiniaceae</taxon>
        <taxon>Yersinia</taxon>
    </lineage>
</organism>
<comment type="caution">
    <text evidence="3">The sequence shown here is derived from an EMBL/GenBank/DDBJ whole genome shotgun (WGS) entry which is preliminary data.</text>
</comment>
<dbReference type="Proteomes" id="UP001167864">
    <property type="component" value="Unassembled WGS sequence"/>
</dbReference>
<gene>
    <name evidence="2" type="ORF">ERS137967_03487</name>
    <name evidence="3" type="ORF">QVN42_09225</name>
</gene>
<evidence type="ECO:0000313" key="5">
    <source>
        <dbReference type="Proteomes" id="UP001167864"/>
    </source>
</evidence>
<dbReference type="EMBL" id="JAUEHU010000007">
    <property type="protein sequence ID" value="MDN0087573.1"/>
    <property type="molecule type" value="Genomic_DNA"/>
</dbReference>
<feature type="domain" description="PRD" evidence="1">
    <location>
        <begin position="13"/>
        <end position="119"/>
    </location>
</feature>
<dbReference type="AlphaFoldDB" id="A0AAW7JZ73"/>
<dbReference type="Gene3D" id="1.10.1790.10">
    <property type="entry name" value="PRD domain"/>
    <property type="match status" value="1"/>
</dbReference>
<dbReference type="PROSITE" id="PS51372">
    <property type="entry name" value="PRD_2"/>
    <property type="match status" value="1"/>
</dbReference>
<proteinExistence type="predicted"/>
<dbReference type="InterPro" id="IPR011608">
    <property type="entry name" value="PRD"/>
</dbReference>
<reference evidence="3" key="2">
    <citation type="submission" date="2023-06" db="EMBL/GenBank/DDBJ databases">
        <authorList>
            <person name="Polev D.E."/>
            <person name="Saitova A.T."/>
            <person name="Bogumilchik E.A."/>
            <person name="Kokorina G.I."/>
            <person name="Voskresenskaia E.A."/>
        </authorList>
    </citation>
    <scope>NUCLEOTIDE SEQUENCE</scope>
    <source>
        <strain evidence="3">2145 StPb PI</strain>
    </source>
</reference>
<name>A0AAW7JZ73_9GAMM</name>
<evidence type="ECO:0000313" key="3">
    <source>
        <dbReference type="EMBL" id="MDN0087573.1"/>
    </source>
</evidence>
<sequence length="122" mass="13995">MDPRLSILYQAGVIDEEVFLGMNKVINRLANFWQISVDNVQGEMAVTHMANALMRTRRGELIKGMDADLLSEIIQSEDIQYIRDINQDLLAYFDIKPDDNEQGYLLSNLYSLYLASNLPPLR</sequence>